<dbReference type="Gene3D" id="1.10.405.10">
    <property type="entry name" value="Guanine Nucleotide Dissociation Inhibitor, domain 1"/>
    <property type="match status" value="1"/>
</dbReference>
<dbReference type="Gramene" id="OPUNC01G10560.3">
    <property type="protein sequence ID" value="OPUNC01G10560.3"/>
    <property type="gene ID" value="OPUNC01G10560"/>
</dbReference>
<evidence type="ECO:0000256" key="2">
    <source>
        <dbReference type="ARBA" id="ARBA00005593"/>
    </source>
</evidence>
<evidence type="ECO:0000256" key="6">
    <source>
        <dbReference type="SAM" id="MobiDB-lite"/>
    </source>
</evidence>
<reference evidence="7" key="2">
    <citation type="submission" date="2018-05" db="EMBL/GenBank/DDBJ databases">
        <title>OpunRS2 (Oryza punctata Reference Sequence Version 2).</title>
        <authorList>
            <person name="Zhang J."/>
            <person name="Kudrna D."/>
            <person name="Lee S."/>
            <person name="Talag J."/>
            <person name="Welchert J."/>
            <person name="Wing R.A."/>
        </authorList>
    </citation>
    <scope>NUCLEOTIDE SEQUENCE [LARGE SCALE GENOMIC DNA]</scope>
</reference>
<dbReference type="PRINTS" id="PR00891">
    <property type="entry name" value="RABGDIREP"/>
</dbReference>
<dbReference type="InterPro" id="IPR018203">
    <property type="entry name" value="GDP_dissociation_inhibitor"/>
</dbReference>
<dbReference type="GO" id="GO:0005829">
    <property type="term" value="C:cytosol"/>
    <property type="evidence" value="ECO:0007669"/>
    <property type="project" value="TreeGrafter"/>
</dbReference>
<keyword evidence="4 5" id="KW-0963">Cytoplasm</keyword>
<reference evidence="7" key="1">
    <citation type="submission" date="2015-04" db="UniProtKB">
        <authorList>
            <consortium name="EnsemblPlants"/>
        </authorList>
    </citation>
    <scope>IDENTIFICATION</scope>
</reference>
<dbReference type="EnsemblPlants" id="OPUNC01G10560.3">
    <property type="protein sequence ID" value="OPUNC01G10560.3"/>
    <property type="gene ID" value="OPUNC01G10560"/>
</dbReference>
<evidence type="ECO:0000256" key="1">
    <source>
        <dbReference type="ARBA" id="ARBA00004496"/>
    </source>
</evidence>
<dbReference type="GO" id="GO:0005092">
    <property type="term" value="F:GDP-dissociation inhibitor activity"/>
    <property type="evidence" value="ECO:0007669"/>
    <property type="project" value="InterPro"/>
</dbReference>
<dbReference type="SUPFAM" id="SSF51905">
    <property type="entry name" value="FAD/NAD(P)-binding domain"/>
    <property type="match status" value="1"/>
</dbReference>
<dbReference type="GO" id="GO:0005634">
    <property type="term" value="C:nucleus"/>
    <property type="evidence" value="ECO:0007669"/>
    <property type="project" value="TreeGrafter"/>
</dbReference>
<dbReference type="PANTHER" id="PTHR11787:SF4">
    <property type="entry name" value="CHM, RAB ESCORT PROTEIN 1"/>
    <property type="match status" value="1"/>
</dbReference>
<dbReference type="AlphaFoldDB" id="A0A0E0JGV6"/>
<dbReference type="PIRSF" id="PIRSF016550">
    <property type="entry name" value="Rab_ger_ger_transf_A_euk"/>
    <property type="match status" value="1"/>
</dbReference>
<dbReference type="InterPro" id="IPR001738">
    <property type="entry name" value="Rab_escort"/>
</dbReference>
<dbReference type="FunFam" id="1.10.405.10:FF:000008">
    <property type="entry name" value="Rab proteins geranylgeranyltransferase component"/>
    <property type="match status" value="1"/>
</dbReference>
<name>A0A0E0JGV6_ORYPU</name>
<dbReference type="Proteomes" id="UP000026962">
    <property type="component" value="Chromosome 1"/>
</dbReference>
<dbReference type="Gene3D" id="3.50.50.60">
    <property type="entry name" value="FAD/NAD(P)-binding domain"/>
    <property type="match status" value="1"/>
</dbReference>
<accession>A0A0E0JGV6</accession>
<evidence type="ECO:0000256" key="3">
    <source>
        <dbReference type="ARBA" id="ARBA00022468"/>
    </source>
</evidence>
<keyword evidence="3 5" id="KW-0343">GTPase activation</keyword>
<dbReference type="FunFam" id="3.50.50.60:FF:000643">
    <property type="entry name" value="Rab escort protein 1"/>
    <property type="match status" value="1"/>
</dbReference>
<dbReference type="SUPFAM" id="SSF54373">
    <property type="entry name" value="FAD-linked reductases, C-terminal domain"/>
    <property type="match status" value="1"/>
</dbReference>
<dbReference type="InterPro" id="IPR036188">
    <property type="entry name" value="FAD/NAD-bd_sf"/>
</dbReference>
<dbReference type="OMA" id="EHYVLHA"/>
<dbReference type="GO" id="GO:0007264">
    <property type="term" value="P:small GTPase-mediated signal transduction"/>
    <property type="evidence" value="ECO:0007669"/>
    <property type="project" value="UniProtKB-UniRule"/>
</dbReference>
<protein>
    <recommendedName>
        <fullName evidence="5">Rab escort protein 1</fullName>
    </recommendedName>
</protein>
<evidence type="ECO:0000313" key="7">
    <source>
        <dbReference type="EnsemblPlants" id="OPUNC01G10560.3"/>
    </source>
</evidence>
<comment type="similarity">
    <text evidence="2 5">Belongs to the Rab GDI family.</text>
</comment>
<keyword evidence="8" id="KW-1185">Reference proteome</keyword>
<dbReference type="eggNOG" id="KOG4405">
    <property type="taxonomic scope" value="Eukaryota"/>
</dbReference>
<dbReference type="GO" id="GO:0006886">
    <property type="term" value="P:intracellular protein transport"/>
    <property type="evidence" value="ECO:0007669"/>
    <property type="project" value="InterPro"/>
</dbReference>
<evidence type="ECO:0000256" key="5">
    <source>
        <dbReference type="PIRNR" id="PIRNR016550"/>
    </source>
</evidence>
<evidence type="ECO:0000256" key="4">
    <source>
        <dbReference type="ARBA" id="ARBA00022490"/>
    </source>
</evidence>
<dbReference type="GO" id="GO:0016192">
    <property type="term" value="P:vesicle-mediated transport"/>
    <property type="evidence" value="ECO:0007669"/>
    <property type="project" value="TreeGrafter"/>
</dbReference>
<feature type="region of interest" description="Disordered" evidence="6">
    <location>
        <begin position="72"/>
        <end position="93"/>
    </location>
</feature>
<proteinExistence type="inferred from homology"/>
<dbReference type="GO" id="GO:0005968">
    <property type="term" value="C:Rab-protein geranylgeranyltransferase complex"/>
    <property type="evidence" value="ECO:0007669"/>
    <property type="project" value="UniProtKB-UniRule"/>
</dbReference>
<comment type="subcellular location">
    <subcellularLocation>
        <location evidence="1 5">Cytoplasm</location>
    </subcellularLocation>
</comment>
<dbReference type="STRING" id="4537.A0A0E0JGV6"/>
<dbReference type="PANTHER" id="PTHR11787">
    <property type="entry name" value="RAB GDP-DISSOCIATION INHIBITOR"/>
    <property type="match status" value="1"/>
</dbReference>
<dbReference type="Gene3D" id="3.30.519.10">
    <property type="entry name" value="Guanine Nucleotide Dissociation Inhibitor, domain 2"/>
    <property type="match status" value="1"/>
</dbReference>
<sequence length="570" mass="61723">MADASAGGGCAPQDYPTIDPTSFDVVLCGTGLPESVLAAACAAAGKTVLHVDPNPFYGSLFSSLPLPSLPSFLSPSPSDDPVPSPSADTSAAASDAAIDLRRRNLYSEVETSGAVPEPSRRFTVDLVGPRLLYCADEAVDLLLRSGGSHHVEFKSVEGGTLLYWDGDLYPVPDSRQAIFKDTTLQLKEKNLLFRFFKLVQAHIAASAAAGEGEASGKLSDEDLDLPFIEFLKKQNLSPKMRAVVLYAIAMADYDQDGVDSCERLLTTREGVKTIALYSSSIGRFANAEGAFIYPMYGHGELPQAFCRCAAVKGALYVLRMPATALLVDEEKKRYVGLRLASGQDILCQQLILDPSYEIPSLDMPCNAPVLNLPRKVARGICIISSSVKQDSSNVLVVFPPKSLEEEQVTAVQVLQLSSNLAVCPPGMFMAYLSTPCTDAFTGKKCINKAIDVLFSAKDSNDLEDHLEKNSEENKESVKPTLFWSCLYVQEIIQGTSGTALLCPIPDENLDYRSILESTKKLFTDICPNEEFLPRNSAPKYASDDDSDSAECLLGLNREVLVIFGRALYST</sequence>
<dbReference type="GO" id="GO:0005096">
    <property type="term" value="F:GTPase activator activity"/>
    <property type="evidence" value="ECO:0007669"/>
    <property type="project" value="UniProtKB-UniRule"/>
</dbReference>
<evidence type="ECO:0000313" key="8">
    <source>
        <dbReference type="Proteomes" id="UP000026962"/>
    </source>
</evidence>
<dbReference type="Pfam" id="PF00996">
    <property type="entry name" value="GDI"/>
    <property type="match status" value="2"/>
</dbReference>
<organism evidence="7">
    <name type="scientific">Oryza punctata</name>
    <name type="common">Red rice</name>
    <dbReference type="NCBI Taxonomy" id="4537"/>
    <lineage>
        <taxon>Eukaryota</taxon>
        <taxon>Viridiplantae</taxon>
        <taxon>Streptophyta</taxon>
        <taxon>Embryophyta</taxon>
        <taxon>Tracheophyta</taxon>
        <taxon>Spermatophyta</taxon>
        <taxon>Magnoliopsida</taxon>
        <taxon>Liliopsida</taxon>
        <taxon>Poales</taxon>
        <taxon>Poaceae</taxon>
        <taxon>BOP clade</taxon>
        <taxon>Oryzoideae</taxon>
        <taxon>Oryzeae</taxon>
        <taxon>Oryzinae</taxon>
        <taxon>Oryza</taxon>
    </lineage>
</organism>
<comment type="function">
    <text evidence="5">Substrate-binding subunit of the Rab geranylgeranyltransferase (GGTase) complex. Binds unprenylated Rab proteins.</text>
</comment>